<protein>
    <recommendedName>
        <fullName evidence="3">Limonene hydroxylase CD6-2</fullName>
    </recommendedName>
</protein>
<evidence type="ECO:0000313" key="1">
    <source>
        <dbReference type="EMBL" id="APZ03618.1"/>
    </source>
</evidence>
<organism evidence="1 2">
    <name type="scientific">Kosakonia cowanii JCM 10956 = DSM 18146</name>
    <dbReference type="NCBI Taxonomy" id="1300165"/>
    <lineage>
        <taxon>Bacteria</taxon>
        <taxon>Pseudomonadati</taxon>
        <taxon>Pseudomonadota</taxon>
        <taxon>Gammaproteobacteria</taxon>
        <taxon>Enterobacterales</taxon>
        <taxon>Enterobacteriaceae</taxon>
        <taxon>Kosakonia</taxon>
    </lineage>
</organism>
<sequence>MQRWLAKLLGKQEAAEQGAPFPLPWPGDRQSIYHFLSPYADGSAPLPEQAQTLPDEDTLEGELRWVAGGMDGAFGHHGGGADAEEAADEIISALSAVLRKPSPANMNTFYALLKARPPLDYIDILTDKLPEAPSLSPQQVHDLMVWLATNSPDRNAVKCAIALLAFFPSDENRALVTTLGLHEEFTLFTAVALRNMLPEEAFDATLTALAKRVTGWGRIQLIERLPDEVSPATREWLLREGYSNSVMDEYTAWDCATKGRLLAALSVDAVDDGVLTGAGDILAALIAGGPARDIHDYPEGAQACHRYLTLLRRSQNDDLRNLLNTSAIGAFAGDEDNNWETLQAEGWSDEIRQQIADDVEAIVAQEKWLTRVQQDLTACDNGDFYLALRAAKLLGIDTWEQVFARQQTVPNEANWYELMQTESPQRMERILQLAEQQLDLAAIASGPDTLMGLGAEYRQHGALDFILQDLNRFPGMGWSLIKTGLRSPVVRNRLMALNALEGWPEEQLPAELHGMLETAFHAEPDDNVRARLEKMLAEE</sequence>
<accession>A0A807LCN5</accession>
<reference evidence="1 2" key="1">
    <citation type="submission" date="2017-01" db="EMBL/GenBank/DDBJ databases">
        <authorList>
            <person name="Cao J.-M."/>
        </authorList>
    </citation>
    <scope>NUCLEOTIDE SEQUENCE [LARGE SCALE GENOMIC DNA]</scope>
    <source>
        <strain evidence="1 2">888-76</strain>
    </source>
</reference>
<dbReference type="EMBL" id="CP019445">
    <property type="protein sequence ID" value="APZ03618.1"/>
    <property type="molecule type" value="Genomic_DNA"/>
</dbReference>
<evidence type="ECO:0000313" key="2">
    <source>
        <dbReference type="Proteomes" id="UP000187148"/>
    </source>
</evidence>
<dbReference type="AlphaFoldDB" id="A0A807LCN5"/>
<proteinExistence type="predicted"/>
<evidence type="ECO:0008006" key="3">
    <source>
        <dbReference type="Google" id="ProtNLM"/>
    </source>
</evidence>
<dbReference type="KEGG" id="kco:BWI95_00225"/>
<name>A0A807LCN5_9ENTR</name>
<keyword evidence="2" id="KW-1185">Reference proteome</keyword>
<dbReference type="Proteomes" id="UP000187148">
    <property type="component" value="Chromosome"/>
</dbReference>
<dbReference type="RefSeq" id="WP_054803499.1">
    <property type="nucleotide sequence ID" value="NZ_CP019445.1"/>
</dbReference>
<gene>
    <name evidence="1" type="ORF">BWI95_00225</name>
</gene>